<dbReference type="GO" id="GO:1901137">
    <property type="term" value="P:carbohydrate derivative biosynthetic process"/>
    <property type="evidence" value="ECO:0007669"/>
    <property type="project" value="UniProtKB-ARBA"/>
</dbReference>
<sequence>MKSIKLVSRIFSPEVAAATLRLDAVVEALLHRGCAVNVLTTTYERTGSESKGALRISRWPALRDSEGYLRGYVQYASFDVPLLARLLFSRSASAVLVEPPPTTGVMVRIASFLKRVPYVYYAADIWSRAADGTVPSIVSNTLRAIEKFAIRGAAKVVAVNEDVASICRQMGASDVRVVPQGVDTTVFSSSGEVPTPAQKAAIGLGERPYLLYGGNASEVHGAEIFLGAFEQIVDQVDFDLVFFGRGTSWQAFAERSNTGKLRGRVHVNGLIAPGELAKWLRGAKASLASIHPDSGYELAYTTKALSSFSCGTPLLYVGQGPTAQDIRDAHLGIVAGYDAGQVAKAMITVAAEQWPRQQIRKWAEENKSISSSGMQVAQILLEASKEG</sequence>
<dbReference type="InterPro" id="IPR050194">
    <property type="entry name" value="Glycosyltransferase_grp1"/>
</dbReference>
<reference evidence="4" key="1">
    <citation type="submission" date="2023-01" db="EMBL/GenBank/DDBJ databases">
        <title>Comparative Genomic Analysis of the Clinically-Derived Winkia Strain NY0527 Provides Evidence into the Taxonomic Reassignment of Winkia neuii and Characterizes Their Virulence Traits.</title>
        <authorList>
            <person name="Cai X."/>
            <person name="Peng Y."/>
            <person name="Li M."/>
            <person name="Qiu Y."/>
            <person name="Wang Y."/>
            <person name="Xu L."/>
            <person name="Hou Q."/>
        </authorList>
    </citation>
    <scope>NUCLEOTIDE SEQUENCE</scope>
    <source>
        <strain evidence="4">NY0527</strain>
    </source>
</reference>
<dbReference type="PANTHER" id="PTHR45947:SF3">
    <property type="entry name" value="SULFOQUINOVOSYL TRANSFERASE SQD2"/>
    <property type="match status" value="1"/>
</dbReference>
<gene>
    <name evidence="4" type="ORF">PIG85_03520</name>
</gene>
<evidence type="ECO:0000256" key="2">
    <source>
        <dbReference type="ARBA" id="ARBA00022679"/>
    </source>
</evidence>
<accession>A0AB38XQW6</accession>
<keyword evidence="2" id="KW-0808">Transferase</keyword>
<protein>
    <submittedName>
        <fullName evidence="4">Glycosyltransferase</fullName>
    </submittedName>
</protein>
<evidence type="ECO:0000256" key="1">
    <source>
        <dbReference type="ARBA" id="ARBA00022676"/>
    </source>
</evidence>
<dbReference type="Gene3D" id="3.40.50.2000">
    <property type="entry name" value="Glycogen Phosphorylase B"/>
    <property type="match status" value="2"/>
</dbReference>
<dbReference type="EMBL" id="CP116394">
    <property type="protein sequence ID" value="WCE46725.1"/>
    <property type="molecule type" value="Genomic_DNA"/>
</dbReference>
<dbReference type="Proteomes" id="UP001211044">
    <property type="component" value="Chromosome"/>
</dbReference>
<organism evidence="4 5">
    <name type="scientific">Winkia neuii subsp. anitrata</name>
    <dbReference type="NCBI Taxonomy" id="29318"/>
    <lineage>
        <taxon>Bacteria</taxon>
        <taxon>Bacillati</taxon>
        <taxon>Actinomycetota</taxon>
        <taxon>Actinomycetes</taxon>
        <taxon>Actinomycetales</taxon>
        <taxon>Actinomycetaceae</taxon>
        <taxon>Winkia</taxon>
    </lineage>
</organism>
<dbReference type="GO" id="GO:0016757">
    <property type="term" value="F:glycosyltransferase activity"/>
    <property type="evidence" value="ECO:0007669"/>
    <property type="project" value="UniProtKB-KW"/>
</dbReference>
<name>A0AB38XQW6_9ACTO</name>
<feature type="domain" description="Glycosyltransferase subfamily 4-like N-terminal" evidence="3">
    <location>
        <begin position="23"/>
        <end position="179"/>
    </location>
</feature>
<dbReference type="PANTHER" id="PTHR45947">
    <property type="entry name" value="SULFOQUINOVOSYL TRANSFERASE SQD2"/>
    <property type="match status" value="1"/>
</dbReference>
<keyword evidence="1" id="KW-0328">Glycosyltransferase</keyword>
<evidence type="ECO:0000313" key="4">
    <source>
        <dbReference type="EMBL" id="WCE46725.1"/>
    </source>
</evidence>
<dbReference type="RefSeq" id="WP_004805970.1">
    <property type="nucleotide sequence ID" value="NZ_CP116394.1"/>
</dbReference>
<evidence type="ECO:0000313" key="5">
    <source>
        <dbReference type="Proteomes" id="UP001211044"/>
    </source>
</evidence>
<dbReference type="Pfam" id="PF13579">
    <property type="entry name" value="Glyco_trans_4_4"/>
    <property type="match status" value="1"/>
</dbReference>
<dbReference type="AlphaFoldDB" id="A0AB38XQW6"/>
<evidence type="ECO:0000259" key="3">
    <source>
        <dbReference type="Pfam" id="PF13579"/>
    </source>
</evidence>
<proteinExistence type="predicted"/>
<dbReference type="SUPFAM" id="SSF53756">
    <property type="entry name" value="UDP-Glycosyltransferase/glycogen phosphorylase"/>
    <property type="match status" value="1"/>
</dbReference>
<dbReference type="KEGG" id="wne:PIG85_03520"/>
<dbReference type="InterPro" id="IPR028098">
    <property type="entry name" value="Glyco_trans_4-like_N"/>
</dbReference>